<dbReference type="KEGG" id="lenr:94169110"/>
<dbReference type="Proteomes" id="UP000674179">
    <property type="component" value="Chromosome 33"/>
</dbReference>
<evidence type="ECO:0000313" key="3">
    <source>
        <dbReference type="Proteomes" id="UP000674179"/>
    </source>
</evidence>
<reference evidence="2 3" key="1">
    <citation type="submission" date="2021-02" db="EMBL/GenBank/DDBJ databases">
        <title>Leishmania (Mundinia) enrietti genome sequencing and assembly.</title>
        <authorList>
            <person name="Almutairi H."/>
            <person name="Gatherer D."/>
        </authorList>
    </citation>
    <scope>NUCLEOTIDE SEQUENCE [LARGE SCALE GENOMIC DNA]</scope>
    <source>
        <strain evidence="2">CUR178</strain>
    </source>
</reference>
<feature type="compositionally biased region" description="Low complexity" evidence="1">
    <location>
        <begin position="301"/>
        <end position="318"/>
    </location>
</feature>
<dbReference type="AlphaFoldDB" id="A0A836GQ17"/>
<name>A0A836GQ17_LEIEN</name>
<dbReference type="OrthoDB" id="272474at2759"/>
<evidence type="ECO:0000313" key="2">
    <source>
        <dbReference type="EMBL" id="KAG5469695.1"/>
    </source>
</evidence>
<proteinExistence type="predicted"/>
<comment type="caution">
    <text evidence="2">The sequence shown here is derived from an EMBL/GenBank/DDBJ whole genome shotgun (WGS) entry which is preliminary data.</text>
</comment>
<feature type="region of interest" description="Disordered" evidence="1">
    <location>
        <begin position="270"/>
        <end position="318"/>
    </location>
</feature>
<sequence>MYRHVAASRCRACGHSGSLAGASQRCAPAAALAFLYRYQHDQPQGHGRAIPSSRAAKLRRAMWMRMHPVERWTLLVDLGRRGAYLIEAAAPLSSMAANDVTDMSTPTSAHGRRKAAVLGDADPKVRFTREATEAHRQLCEALPYAARLHLCVSLLVWIHCLVGVQDTLARVRLPFAVVRRQQQYAVADVFPTRLGEHWVDVHTTVSTKMSAHLNSTAEQISAPHTWDAETSETIEDAAAEATVTLDAGRVPHGRHQARLRGKTLLQRVQEVQPRASADDEMAARLTDTGSPSGRRRRRSRLLSGSLSSAPSTLSAESVSASSARRASLEFACDVFRRLPPVSLESEPLEDAVYHGNNNRGEGCPLNQVGEASPAPIFIYVPLGVHGTAASPGNALLTEAEVLVRYCVMAHAAVLSSLFIEGRVVCFCSNHPLVVAYARWLLEELVLEQFVSVSLLAEDKVPAYRPYYPPWCWRSVLVLMPPKHCSGYSAVVLRDWAARIVRAAPCTVLVEDRVAAGYVRQIRDEVQRQECGLDAENMRAVEWVAVGAAVSAETATEKSASDTAEAAVSVSTRSAEEEGKVWPYRPQRCPTATSSSSASASRAILASAQWVGKWFNSGSTDTTARAASRPTAFLETVRETLEDRFYTCELLYSPTQSCLTPYRFERWVLEQLPSNVRVVGINTSPLDVLYFFPQGVFLSQKVGNAFRYRAVERTVVAKDMVPTWSSHPLRYAATQLKRLGQLWRRRGGDVASVLHAEFSPSDFAQLRRAGRATGPSHPTYDAEPHDAAKCTATEAAAEENASRALVRERLIEYLAEPSTKTLLGLAVARFFRV</sequence>
<organism evidence="2 3">
    <name type="scientific">Leishmania enriettii</name>
    <dbReference type="NCBI Taxonomy" id="5663"/>
    <lineage>
        <taxon>Eukaryota</taxon>
        <taxon>Discoba</taxon>
        <taxon>Euglenozoa</taxon>
        <taxon>Kinetoplastea</taxon>
        <taxon>Metakinetoplastina</taxon>
        <taxon>Trypanosomatida</taxon>
        <taxon>Trypanosomatidae</taxon>
        <taxon>Leishmaniinae</taxon>
        <taxon>Leishmania</taxon>
    </lineage>
</organism>
<protein>
    <submittedName>
        <fullName evidence="2">Uncharacterized protein</fullName>
    </submittedName>
</protein>
<keyword evidence="3" id="KW-1185">Reference proteome</keyword>
<evidence type="ECO:0000256" key="1">
    <source>
        <dbReference type="SAM" id="MobiDB-lite"/>
    </source>
</evidence>
<dbReference type="EMBL" id="JAFHKP010000033">
    <property type="protein sequence ID" value="KAG5469695.1"/>
    <property type="molecule type" value="Genomic_DNA"/>
</dbReference>
<dbReference type="GeneID" id="94169110"/>
<gene>
    <name evidence="2" type="ORF">CUR178_01833</name>
</gene>
<accession>A0A836GQ17</accession>
<dbReference type="RefSeq" id="XP_067689703.1">
    <property type="nucleotide sequence ID" value="XM_067833600.1"/>
</dbReference>